<organism evidence="11 12">
    <name type="scientific">Amylocarpus encephaloides</name>
    <dbReference type="NCBI Taxonomy" id="45428"/>
    <lineage>
        <taxon>Eukaryota</taxon>
        <taxon>Fungi</taxon>
        <taxon>Dikarya</taxon>
        <taxon>Ascomycota</taxon>
        <taxon>Pezizomycotina</taxon>
        <taxon>Leotiomycetes</taxon>
        <taxon>Helotiales</taxon>
        <taxon>Helotiales incertae sedis</taxon>
        <taxon>Amylocarpus</taxon>
    </lineage>
</organism>
<dbReference type="SMART" id="SM00388">
    <property type="entry name" value="HisKA"/>
    <property type="match status" value="1"/>
</dbReference>
<dbReference type="CDD" id="cd17546">
    <property type="entry name" value="REC_hyHK_CKI1_RcsC-like"/>
    <property type="match status" value="1"/>
</dbReference>
<evidence type="ECO:0000259" key="8">
    <source>
        <dbReference type="PROSITE" id="PS50109"/>
    </source>
</evidence>
<dbReference type="Pfam" id="PF02518">
    <property type="entry name" value="HATPase_c"/>
    <property type="match status" value="1"/>
</dbReference>
<dbReference type="Gene3D" id="3.30.565.10">
    <property type="entry name" value="Histidine kinase-like ATPase, C-terminal domain"/>
    <property type="match status" value="1"/>
</dbReference>
<keyword evidence="4" id="KW-0808">Transferase</keyword>
<dbReference type="SMART" id="SM00448">
    <property type="entry name" value="REC"/>
    <property type="match status" value="1"/>
</dbReference>
<reference evidence="11" key="1">
    <citation type="journal article" date="2021" name="IMA Fungus">
        <title>Genomic characterization of three marine fungi, including Emericellopsis atlantica sp. nov. with signatures of a generalist lifestyle and marine biomass degradation.</title>
        <authorList>
            <person name="Hagestad O.C."/>
            <person name="Hou L."/>
            <person name="Andersen J.H."/>
            <person name="Hansen E.H."/>
            <person name="Altermark B."/>
            <person name="Li C."/>
            <person name="Kuhnert E."/>
            <person name="Cox R.J."/>
            <person name="Crous P.W."/>
            <person name="Spatafora J.W."/>
            <person name="Lail K."/>
            <person name="Amirebrahimi M."/>
            <person name="Lipzen A."/>
            <person name="Pangilinan J."/>
            <person name="Andreopoulos W."/>
            <person name="Hayes R.D."/>
            <person name="Ng V."/>
            <person name="Grigoriev I.V."/>
            <person name="Jackson S.A."/>
            <person name="Sutton T.D.S."/>
            <person name="Dobson A.D.W."/>
            <person name="Rama T."/>
        </authorList>
    </citation>
    <scope>NUCLEOTIDE SEQUENCE</scope>
    <source>
        <strain evidence="11">TRa018bII</strain>
    </source>
</reference>
<dbReference type="PROSITE" id="PS50112">
    <property type="entry name" value="PAS"/>
    <property type="match status" value="1"/>
</dbReference>
<dbReference type="EC" id="2.7.13.3" evidence="2"/>
<dbReference type="EMBL" id="MU251477">
    <property type="protein sequence ID" value="KAG9234049.1"/>
    <property type="molecule type" value="Genomic_DNA"/>
</dbReference>
<gene>
    <name evidence="11" type="ORF">BJ875DRAFT_27016</name>
</gene>
<dbReference type="Gene3D" id="3.40.50.2300">
    <property type="match status" value="1"/>
</dbReference>
<dbReference type="PRINTS" id="PR00344">
    <property type="entry name" value="BCTRLSENSOR"/>
</dbReference>
<dbReference type="SUPFAM" id="SSF47384">
    <property type="entry name" value="Homodimeric domain of signal transducing histidine kinase"/>
    <property type="match status" value="1"/>
</dbReference>
<dbReference type="SMART" id="SM00387">
    <property type="entry name" value="HATPase_c"/>
    <property type="match status" value="1"/>
</dbReference>
<dbReference type="SMART" id="SM00091">
    <property type="entry name" value="PAS"/>
    <property type="match status" value="2"/>
</dbReference>
<evidence type="ECO:0000256" key="1">
    <source>
        <dbReference type="ARBA" id="ARBA00000085"/>
    </source>
</evidence>
<evidence type="ECO:0000256" key="2">
    <source>
        <dbReference type="ARBA" id="ARBA00012438"/>
    </source>
</evidence>
<dbReference type="PROSITE" id="PS50110">
    <property type="entry name" value="RESPONSE_REGULATORY"/>
    <property type="match status" value="1"/>
</dbReference>
<dbReference type="CDD" id="cd00082">
    <property type="entry name" value="HisKA"/>
    <property type="match status" value="1"/>
</dbReference>
<evidence type="ECO:0000256" key="7">
    <source>
        <dbReference type="SAM" id="MobiDB-lite"/>
    </source>
</evidence>
<accession>A0A9P7YHS0</accession>
<dbReference type="Proteomes" id="UP000824998">
    <property type="component" value="Unassembled WGS sequence"/>
</dbReference>
<name>A0A9P7YHS0_9HELO</name>
<dbReference type="AlphaFoldDB" id="A0A9P7YHS0"/>
<dbReference type="SUPFAM" id="SSF55785">
    <property type="entry name" value="PYP-like sensor domain (PAS domain)"/>
    <property type="match status" value="1"/>
</dbReference>
<evidence type="ECO:0000259" key="9">
    <source>
        <dbReference type="PROSITE" id="PS50110"/>
    </source>
</evidence>
<dbReference type="InterPro" id="IPR036097">
    <property type="entry name" value="HisK_dim/P_sf"/>
</dbReference>
<keyword evidence="5" id="KW-0418">Kinase</keyword>
<dbReference type="GO" id="GO:0000155">
    <property type="term" value="F:phosphorelay sensor kinase activity"/>
    <property type="evidence" value="ECO:0007669"/>
    <property type="project" value="InterPro"/>
</dbReference>
<comment type="caution">
    <text evidence="11">The sequence shown here is derived from an EMBL/GenBank/DDBJ whole genome shotgun (WGS) entry which is preliminary data.</text>
</comment>
<dbReference type="InterPro" id="IPR036890">
    <property type="entry name" value="HATPase_C_sf"/>
</dbReference>
<protein>
    <recommendedName>
        <fullName evidence="2">histidine kinase</fullName>
        <ecNumber evidence="2">2.7.13.3</ecNumber>
    </recommendedName>
</protein>
<dbReference type="Gene3D" id="3.30.450.20">
    <property type="entry name" value="PAS domain"/>
    <property type="match status" value="2"/>
</dbReference>
<dbReference type="GO" id="GO:0005886">
    <property type="term" value="C:plasma membrane"/>
    <property type="evidence" value="ECO:0007669"/>
    <property type="project" value="TreeGrafter"/>
</dbReference>
<dbReference type="Pfam" id="PF00512">
    <property type="entry name" value="HisKA"/>
    <property type="match status" value="1"/>
</dbReference>
<dbReference type="OrthoDB" id="60033at2759"/>
<keyword evidence="12" id="KW-1185">Reference proteome</keyword>
<evidence type="ECO:0000313" key="11">
    <source>
        <dbReference type="EMBL" id="KAG9234049.1"/>
    </source>
</evidence>
<dbReference type="InterPro" id="IPR011006">
    <property type="entry name" value="CheY-like_superfamily"/>
</dbReference>
<dbReference type="InterPro" id="IPR003594">
    <property type="entry name" value="HATPase_dom"/>
</dbReference>
<proteinExistence type="predicted"/>
<evidence type="ECO:0000256" key="4">
    <source>
        <dbReference type="ARBA" id="ARBA00022679"/>
    </source>
</evidence>
<feature type="region of interest" description="Disordered" evidence="7">
    <location>
        <begin position="1007"/>
        <end position="1026"/>
    </location>
</feature>
<evidence type="ECO:0000256" key="3">
    <source>
        <dbReference type="ARBA" id="ARBA00022553"/>
    </source>
</evidence>
<dbReference type="GO" id="GO:0009927">
    <property type="term" value="F:histidine phosphotransfer kinase activity"/>
    <property type="evidence" value="ECO:0007669"/>
    <property type="project" value="TreeGrafter"/>
</dbReference>
<dbReference type="Gene3D" id="1.10.287.130">
    <property type="match status" value="1"/>
</dbReference>
<feature type="modified residue" description="4-aspartylphosphate" evidence="6">
    <location>
        <position position="933"/>
    </location>
</feature>
<dbReference type="InterPro" id="IPR035965">
    <property type="entry name" value="PAS-like_dom_sf"/>
</dbReference>
<sequence length="1026" mass="112659">MAAANRHTLHTMSTEQGLDVDVDASWKHSDLDINLTSTPSALETDPDNRHLAPGKLRPFKAASVAPAPLPPWYNVLPATDHVELFVANDWASSILGPLDTWDRDLQLYTCMVLTDSNPACLYVGKERIAVYNAAFAPLVGTAHPALLGTGLRSNLPEMDHTRLALVFEAAETSGRAVPLDQFQVFMERNSLLTETYFTGSFNPLRGLDGKILAIQSSSREVTRSILSDRRATMLTRMELLTDAGGISLAESILPALEGNKQDIPMALLYEVDEDALDDSSQLLLRGQIGVPSNHHLASAKVNLNSKDPFALLLREARDARKPQIHPVDEKFLGIDWQGFGEASKYFSILPLASEDRLFGFLVVGANPRRPVDDDYFRFMKDLASLVTSISTSVATVEDAKKSTVGLKKKLAESDNKIRFMAQHCSVGMLHSSTNGELIWANEEYWKLTGHTPHGAKHKFSFLDLFVDEDHAVARSSWSELVQGKSSVSVELHMKKLFTPPSGDPEPFCILAHSFPYFEDGHVKSIMTCISDISALKWAEKAEARKAVAAADAKKSQEEFMDMVSHEIRNPLSAIYTSADTITKSLTEVEAKGATQTRLMDTLKSNVDWAQTIMSAAKLQKCIVDDILTLSKLQYELISIKPQPMQLPRLVESTAKMFESDMTAHGIKGSTSMGSFLKQSNIDWVLCDPSRLTQILVNFLTNAIKFTKSESERKIIVSYEVATSHPREVFPEGIHWAPVDLEICGCVPSQGKPGDPKKIYLTVCVKDTGVGMNESERQKLFSRFAQASESTSVKYGGSGLGLFISKRLTEKLGGEIGVASEPGVGSTFVFYVEAERAETESSDLAVTEQKFPLAVRTMSGPIDGAIPADSVTHCHVLIAEDNLLNQTLLAKQLRKAGCVVTVANNGSEALQRMRESDVWHDNENGTHLDLVLMDWQMPIMDGLAACRKIRNLEKEGKFIRHAGVIVLTANARDEHITEALEAGADTVIAKPFFIGEVLRQMRECLAHSTSTSPSTTAAGLIRTSSTP</sequence>
<dbReference type="PROSITE" id="PS50109">
    <property type="entry name" value="HIS_KIN"/>
    <property type="match status" value="1"/>
</dbReference>
<dbReference type="InterPro" id="IPR003661">
    <property type="entry name" value="HisK_dim/P_dom"/>
</dbReference>
<dbReference type="InterPro" id="IPR005467">
    <property type="entry name" value="His_kinase_dom"/>
</dbReference>
<keyword evidence="3 6" id="KW-0597">Phosphoprotein</keyword>
<evidence type="ECO:0000259" key="10">
    <source>
        <dbReference type="PROSITE" id="PS50112"/>
    </source>
</evidence>
<dbReference type="SUPFAM" id="SSF55874">
    <property type="entry name" value="ATPase domain of HSP90 chaperone/DNA topoisomerase II/histidine kinase"/>
    <property type="match status" value="1"/>
</dbReference>
<dbReference type="Pfam" id="PF00072">
    <property type="entry name" value="Response_reg"/>
    <property type="match status" value="1"/>
</dbReference>
<feature type="domain" description="Response regulatory" evidence="9">
    <location>
        <begin position="874"/>
        <end position="1004"/>
    </location>
</feature>
<comment type="catalytic activity">
    <reaction evidence="1">
        <text>ATP + protein L-histidine = ADP + protein N-phospho-L-histidine.</text>
        <dbReference type="EC" id="2.7.13.3"/>
    </reaction>
</comment>
<dbReference type="PANTHER" id="PTHR43047:SF72">
    <property type="entry name" value="OSMOSENSING HISTIDINE PROTEIN KINASE SLN1"/>
    <property type="match status" value="1"/>
</dbReference>
<dbReference type="InterPro" id="IPR004358">
    <property type="entry name" value="Sig_transdc_His_kin-like_C"/>
</dbReference>
<evidence type="ECO:0000256" key="6">
    <source>
        <dbReference type="PROSITE-ProRule" id="PRU00169"/>
    </source>
</evidence>
<dbReference type="SUPFAM" id="SSF52172">
    <property type="entry name" value="CheY-like"/>
    <property type="match status" value="1"/>
</dbReference>
<feature type="domain" description="Histidine kinase" evidence="8">
    <location>
        <begin position="562"/>
        <end position="835"/>
    </location>
</feature>
<evidence type="ECO:0000256" key="5">
    <source>
        <dbReference type="ARBA" id="ARBA00022777"/>
    </source>
</evidence>
<dbReference type="PANTHER" id="PTHR43047">
    <property type="entry name" value="TWO-COMPONENT HISTIDINE PROTEIN KINASE"/>
    <property type="match status" value="1"/>
</dbReference>
<dbReference type="InterPro" id="IPR001789">
    <property type="entry name" value="Sig_transdc_resp-reg_receiver"/>
</dbReference>
<feature type="domain" description="PAS" evidence="10">
    <location>
        <begin position="413"/>
        <end position="484"/>
    </location>
</feature>
<evidence type="ECO:0000313" key="12">
    <source>
        <dbReference type="Proteomes" id="UP000824998"/>
    </source>
</evidence>
<dbReference type="InterPro" id="IPR000014">
    <property type="entry name" value="PAS"/>
</dbReference>